<sequence>MKKIYIVLTKTNSQFGRLIRCYTKRPYNHASISLDSDLEMVFSFGRKNPTNPFKAGFVQEQLRNNPFFKNSVTAIMSVEVTEAQYQSLENRMQHMFHQKENYYYSIRSVVSVMFSKNFTEGENGYICSTFVADMLKTLNIEVSGKPVYTIKPYDFIEAPTLTMEFQGSLEEYLA</sequence>
<dbReference type="AlphaFoldDB" id="A0A1H9SU82"/>
<dbReference type="EMBL" id="FOHA01000009">
    <property type="protein sequence ID" value="SER88405.1"/>
    <property type="molecule type" value="Genomic_DNA"/>
</dbReference>
<gene>
    <name evidence="1" type="ORF">SAMN04488559_10942</name>
</gene>
<dbReference type="RefSeq" id="WP_092652215.1">
    <property type="nucleotide sequence ID" value="NZ_FOHA01000009.1"/>
</dbReference>
<organism evidence="1 2">
    <name type="scientific">Isobaculum melis</name>
    <dbReference type="NCBI Taxonomy" id="142588"/>
    <lineage>
        <taxon>Bacteria</taxon>
        <taxon>Bacillati</taxon>
        <taxon>Bacillota</taxon>
        <taxon>Bacilli</taxon>
        <taxon>Lactobacillales</taxon>
        <taxon>Carnobacteriaceae</taxon>
        <taxon>Isobaculum</taxon>
    </lineage>
</organism>
<evidence type="ECO:0008006" key="3">
    <source>
        <dbReference type="Google" id="ProtNLM"/>
    </source>
</evidence>
<protein>
    <recommendedName>
        <fullName evidence="3">Permuted papain-like amidase enzyme, YaeF/YiiX, C92 family</fullName>
    </recommendedName>
</protein>
<evidence type="ECO:0000313" key="1">
    <source>
        <dbReference type="EMBL" id="SER88405.1"/>
    </source>
</evidence>
<dbReference type="Gene3D" id="3.90.1720.10">
    <property type="entry name" value="endopeptidase domain like (from Nostoc punctiforme)"/>
    <property type="match status" value="1"/>
</dbReference>
<dbReference type="STRING" id="142588.SAMN04488559_10942"/>
<dbReference type="OrthoDB" id="1645744at2"/>
<dbReference type="SUPFAM" id="SSF54001">
    <property type="entry name" value="Cysteine proteinases"/>
    <property type="match status" value="1"/>
</dbReference>
<accession>A0A1H9SU82</accession>
<proteinExistence type="predicted"/>
<evidence type="ECO:0000313" key="2">
    <source>
        <dbReference type="Proteomes" id="UP000198948"/>
    </source>
</evidence>
<dbReference type="Proteomes" id="UP000198948">
    <property type="component" value="Unassembled WGS sequence"/>
</dbReference>
<dbReference type="InterPro" id="IPR038765">
    <property type="entry name" value="Papain-like_cys_pep_sf"/>
</dbReference>
<name>A0A1H9SU82_9LACT</name>
<reference evidence="1 2" key="1">
    <citation type="submission" date="2016-10" db="EMBL/GenBank/DDBJ databases">
        <authorList>
            <person name="de Groot N.N."/>
        </authorList>
    </citation>
    <scope>NUCLEOTIDE SEQUENCE [LARGE SCALE GENOMIC DNA]</scope>
    <source>
        <strain evidence="1 2">DSM 13760</strain>
    </source>
</reference>
<keyword evidence="2" id="KW-1185">Reference proteome</keyword>